<dbReference type="Gene3D" id="1.20.1560.10">
    <property type="entry name" value="ABC transporter type 1, transmembrane domain"/>
    <property type="match status" value="1"/>
</dbReference>
<evidence type="ECO:0000256" key="3">
    <source>
        <dbReference type="ARBA" id="ARBA00022741"/>
    </source>
</evidence>
<dbReference type="PROSITE" id="PS50929">
    <property type="entry name" value="ABC_TM1F"/>
    <property type="match status" value="1"/>
</dbReference>
<keyword evidence="3" id="KW-0547">Nucleotide-binding</keyword>
<dbReference type="InterPro" id="IPR050173">
    <property type="entry name" value="ABC_transporter_C-like"/>
</dbReference>
<evidence type="ECO:0000256" key="2">
    <source>
        <dbReference type="ARBA" id="ARBA00022692"/>
    </source>
</evidence>
<keyword evidence="10" id="KW-1185">Reference proteome</keyword>
<feature type="transmembrane region" description="Helical" evidence="7">
    <location>
        <begin position="159"/>
        <end position="178"/>
    </location>
</feature>
<evidence type="ECO:0000313" key="9">
    <source>
        <dbReference type="EMBL" id="KAL0058897.1"/>
    </source>
</evidence>
<feature type="transmembrane region" description="Helical" evidence="7">
    <location>
        <begin position="455"/>
        <end position="475"/>
    </location>
</feature>
<dbReference type="SUPFAM" id="SSF90123">
    <property type="entry name" value="ABC transporter transmembrane region"/>
    <property type="match status" value="1"/>
</dbReference>
<reference evidence="9 10" key="1">
    <citation type="submission" date="2024-05" db="EMBL/GenBank/DDBJ databases">
        <title>A draft genome resource for the thread blight pathogen Marasmius tenuissimus strain MS-2.</title>
        <authorList>
            <person name="Yulfo-Soto G.E."/>
            <person name="Baruah I.K."/>
            <person name="Amoako-Attah I."/>
            <person name="Bukari Y."/>
            <person name="Meinhardt L.W."/>
            <person name="Bailey B.A."/>
            <person name="Cohen S.P."/>
        </authorList>
    </citation>
    <scope>NUCLEOTIDE SEQUENCE [LARGE SCALE GENOMIC DNA]</scope>
    <source>
        <strain evidence="9 10">MS-2</strain>
    </source>
</reference>
<keyword evidence="2 7" id="KW-0812">Transmembrane</keyword>
<evidence type="ECO:0000259" key="8">
    <source>
        <dbReference type="PROSITE" id="PS50929"/>
    </source>
</evidence>
<feature type="transmembrane region" description="Helical" evidence="7">
    <location>
        <begin position="430"/>
        <end position="449"/>
    </location>
</feature>
<feature type="transmembrane region" description="Helical" evidence="7">
    <location>
        <begin position="218"/>
        <end position="236"/>
    </location>
</feature>
<evidence type="ECO:0000256" key="5">
    <source>
        <dbReference type="ARBA" id="ARBA00022989"/>
    </source>
</evidence>
<dbReference type="InterPro" id="IPR036640">
    <property type="entry name" value="ABC1_TM_sf"/>
</dbReference>
<sequence length="541" mass="61310">MGTFGEERLQIMMQMTTEGSLWHLLRDTAFIPTIFSFISLAIILIWALLTRRKDQERPKTLQEHVELHGGVIRFGLECVRLVLSIAILGLNIQFSVPNIAFAYLVLLSFTAVTSSSRLNAIAAQHVNILLVITLLVYTYRDLFPLATYTLEPQDKGEGVLLWVKIGLVTVASALPLAMPRQYKPVDPSVRTSSPPLILPFSNSTSQKPSPNPAPEQTVTLFSLIFFFFMDPIIFAASRVAHLSAEELPPLADYDAAEYLREKIRKHIPSFNPPETNIQHRHIFWTLLRLIRYEYIGMTITLAIFTLGKFLVPIALNQLLRYLENDGEPGFIRPWFWVAIIFVGPNLASMAVERYMFLALRALTQMESVLCQAIFSHALRIRMKAEVSSDSGTAESTSTEKKKSSSSLIGKINNLVTTDVHNILEGPHLPYLFTYIPLQLAATLVFLYVILGWSAFVALGVTLLLLPIPGFLANLTHKIQSEKMKRTDERVQMVTETTKVIRMVKLFGWEAKMSERIAEKREEELKWIRKLQYVHVLAEVVK</sequence>
<keyword evidence="4" id="KW-0067">ATP-binding</keyword>
<feature type="transmembrane region" description="Helical" evidence="7">
    <location>
        <begin position="29"/>
        <end position="49"/>
    </location>
</feature>
<dbReference type="PANTHER" id="PTHR24223">
    <property type="entry name" value="ATP-BINDING CASSETTE SUB-FAMILY C"/>
    <property type="match status" value="1"/>
</dbReference>
<organism evidence="9 10">
    <name type="scientific">Marasmius tenuissimus</name>
    <dbReference type="NCBI Taxonomy" id="585030"/>
    <lineage>
        <taxon>Eukaryota</taxon>
        <taxon>Fungi</taxon>
        <taxon>Dikarya</taxon>
        <taxon>Basidiomycota</taxon>
        <taxon>Agaricomycotina</taxon>
        <taxon>Agaricomycetes</taxon>
        <taxon>Agaricomycetidae</taxon>
        <taxon>Agaricales</taxon>
        <taxon>Marasmiineae</taxon>
        <taxon>Marasmiaceae</taxon>
        <taxon>Marasmius</taxon>
    </lineage>
</organism>
<accession>A0ABR2ZCF4</accession>
<evidence type="ECO:0000313" key="10">
    <source>
        <dbReference type="Proteomes" id="UP001437256"/>
    </source>
</evidence>
<dbReference type="CDD" id="cd18596">
    <property type="entry name" value="ABC_6TM_VMR1_D1_like"/>
    <property type="match status" value="1"/>
</dbReference>
<feature type="domain" description="ABC transmembrane type-1" evidence="8">
    <location>
        <begin position="295"/>
        <end position="541"/>
    </location>
</feature>
<feature type="transmembrane region" description="Helical" evidence="7">
    <location>
        <begin position="334"/>
        <end position="351"/>
    </location>
</feature>
<feature type="transmembrane region" description="Helical" evidence="7">
    <location>
        <begin position="294"/>
        <end position="314"/>
    </location>
</feature>
<dbReference type="EMBL" id="JBBXMP010000265">
    <property type="protein sequence ID" value="KAL0058897.1"/>
    <property type="molecule type" value="Genomic_DNA"/>
</dbReference>
<name>A0ABR2ZCF4_9AGAR</name>
<dbReference type="InterPro" id="IPR011527">
    <property type="entry name" value="ABC1_TM_dom"/>
</dbReference>
<proteinExistence type="predicted"/>
<keyword evidence="5 7" id="KW-1133">Transmembrane helix</keyword>
<evidence type="ECO:0000256" key="1">
    <source>
        <dbReference type="ARBA" id="ARBA00022448"/>
    </source>
</evidence>
<evidence type="ECO:0000256" key="7">
    <source>
        <dbReference type="SAM" id="Phobius"/>
    </source>
</evidence>
<comment type="caution">
    <text evidence="9">The sequence shown here is derived from an EMBL/GenBank/DDBJ whole genome shotgun (WGS) entry which is preliminary data.</text>
</comment>
<dbReference type="Proteomes" id="UP001437256">
    <property type="component" value="Unassembled WGS sequence"/>
</dbReference>
<evidence type="ECO:0000256" key="6">
    <source>
        <dbReference type="ARBA" id="ARBA00023136"/>
    </source>
</evidence>
<evidence type="ECO:0000256" key="4">
    <source>
        <dbReference type="ARBA" id="ARBA00022840"/>
    </source>
</evidence>
<dbReference type="PANTHER" id="PTHR24223:SF356">
    <property type="entry name" value="ATP-BINDING CASSETTE TRANSPORTER ABC4"/>
    <property type="match status" value="1"/>
</dbReference>
<gene>
    <name evidence="9" type="ORF">AAF712_014395</name>
</gene>
<dbReference type="Pfam" id="PF00664">
    <property type="entry name" value="ABC_membrane"/>
    <property type="match status" value="1"/>
</dbReference>
<feature type="transmembrane region" description="Helical" evidence="7">
    <location>
        <begin position="118"/>
        <end position="139"/>
    </location>
</feature>
<feature type="transmembrane region" description="Helical" evidence="7">
    <location>
        <begin position="81"/>
        <end position="106"/>
    </location>
</feature>
<keyword evidence="6 7" id="KW-0472">Membrane</keyword>
<keyword evidence="1" id="KW-0813">Transport</keyword>
<protein>
    <recommendedName>
        <fullName evidence="8">ABC transmembrane type-1 domain-containing protein</fullName>
    </recommendedName>
</protein>